<dbReference type="InterPro" id="IPR006073">
    <property type="entry name" value="GTP-bd"/>
</dbReference>
<dbReference type="STRING" id="88036.D8RZ67"/>
<evidence type="ECO:0000256" key="1">
    <source>
        <dbReference type="ARBA" id="ARBA00004496"/>
    </source>
</evidence>
<evidence type="ECO:0000256" key="5">
    <source>
        <dbReference type="ARBA" id="ARBA00023134"/>
    </source>
</evidence>
<dbReference type="SUPFAM" id="SSF52540">
    <property type="entry name" value="P-loop containing nucleoside triphosphate hydrolases"/>
    <property type="match status" value="1"/>
</dbReference>
<comment type="subcellular location">
    <subcellularLocation>
        <location evidence="1">Cytoplasm</location>
    </subcellularLocation>
</comment>
<dbReference type="Gramene" id="EFJ22559">
    <property type="protein sequence ID" value="EFJ22559"/>
    <property type="gene ID" value="SELMODRAFT_228404"/>
</dbReference>
<evidence type="ECO:0000256" key="4">
    <source>
        <dbReference type="ARBA" id="ARBA00022801"/>
    </source>
</evidence>
<dbReference type="OrthoDB" id="61815at2759"/>
<dbReference type="HOGENOM" id="CLU_011072_10_0_1"/>
<organism evidence="9">
    <name type="scientific">Selaginella moellendorffii</name>
    <name type="common">Spikemoss</name>
    <dbReference type="NCBI Taxonomy" id="88036"/>
    <lineage>
        <taxon>Eukaryota</taxon>
        <taxon>Viridiplantae</taxon>
        <taxon>Streptophyta</taxon>
        <taxon>Embryophyta</taxon>
        <taxon>Tracheophyta</taxon>
        <taxon>Lycopodiopsida</taxon>
        <taxon>Selaginellales</taxon>
        <taxon>Selaginellaceae</taxon>
        <taxon>Selaginella</taxon>
    </lineage>
</organism>
<feature type="compositionally biased region" description="Acidic residues" evidence="6">
    <location>
        <begin position="382"/>
        <end position="403"/>
    </location>
</feature>
<dbReference type="EMBL" id="GL377595">
    <property type="protein sequence ID" value="EFJ22559.1"/>
    <property type="molecule type" value="Genomic_DNA"/>
</dbReference>
<evidence type="ECO:0000256" key="2">
    <source>
        <dbReference type="ARBA" id="ARBA00022490"/>
    </source>
</evidence>
<feature type="compositionally biased region" description="Basic residues" evidence="6">
    <location>
        <begin position="440"/>
        <end position="459"/>
    </location>
</feature>
<dbReference type="GO" id="GO:0005829">
    <property type="term" value="C:cytosol"/>
    <property type="evidence" value="ECO:0000318"/>
    <property type="project" value="GO_Central"/>
</dbReference>
<dbReference type="PANTHER" id="PTHR45709:SF2">
    <property type="entry name" value="LARGE SUBUNIT GTPASE 1 HOMOLOG"/>
    <property type="match status" value="1"/>
</dbReference>
<dbReference type="InParanoid" id="D8RZ67"/>
<dbReference type="CDD" id="cd01857">
    <property type="entry name" value="HSR1_MMR1"/>
    <property type="match status" value="1"/>
</dbReference>
<evidence type="ECO:0000256" key="6">
    <source>
        <dbReference type="SAM" id="MobiDB-lite"/>
    </source>
</evidence>
<evidence type="ECO:0000256" key="3">
    <source>
        <dbReference type="ARBA" id="ARBA00022741"/>
    </source>
</evidence>
<dbReference type="Proteomes" id="UP000001514">
    <property type="component" value="Unassembled WGS sequence"/>
</dbReference>
<dbReference type="InterPro" id="IPR027417">
    <property type="entry name" value="P-loop_NTPase"/>
</dbReference>
<dbReference type="PANTHER" id="PTHR45709">
    <property type="entry name" value="LARGE SUBUNIT GTPASE 1 HOMOLOG-RELATED"/>
    <property type="match status" value="1"/>
</dbReference>
<dbReference type="AlphaFoldDB" id="D8RZ67"/>
<proteinExistence type="predicted"/>
<keyword evidence="2" id="KW-0963">Cytoplasm</keyword>
<evidence type="ECO:0000259" key="7">
    <source>
        <dbReference type="PROSITE" id="PS51721"/>
    </source>
</evidence>
<name>D8RZ67_SELML</name>
<keyword evidence="3" id="KW-0547">Nucleotide-binding</keyword>
<dbReference type="GO" id="GO:0003924">
    <property type="term" value="F:GTPase activity"/>
    <property type="evidence" value="ECO:0000318"/>
    <property type="project" value="GO_Central"/>
</dbReference>
<gene>
    <name evidence="8" type="ORF">SELMODRAFT_228404</name>
</gene>
<reference evidence="8 9" key="1">
    <citation type="journal article" date="2011" name="Science">
        <title>The Selaginella genome identifies genetic changes associated with the evolution of vascular plants.</title>
        <authorList>
            <person name="Banks J.A."/>
            <person name="Nishiyama T."/>
            <person name="Hasebe M."/>
            <person name="Bowman J.L."/>
            <person name="Gribskov M."/>
            <person name="dePamphilis C."/>
            <person name="Albert V.A."/>
            <person name="Aono N."/>
            <person name="Aoyama T."/>
            <person name="Ambrose B.A."/>
            <person name="Ashton N.W."/>
            <person name="Axtell M.J."/>
            <person name="Barker E."/>
            <person name="Barker M.S."/>
            <person name="Bennetzen J.L."/>
            <person name="Bonawitz N.D."/>
            <person name="Chapple C."/>
            <person name="Cheng C."/>
            <person name="Correa L.G."/>
            <person name="Dacre M."/>
            <person name="DeBarry J."/>
            <person name="Dreyer I."/>
            <person name="Elias M."/>
            <person name="Engstrom E.M."/>
            <person name="Estelle M."/>
            <person name="Feng L."/>
            <person name="Finet C."/>
            <person name="Floyd S.K."/>
            <person name="Frommer W.B."/>
            <person name="Fujita T."/>
            <person name="Gramzow L."/>
            <person name="Gutensohn M."/>
            <person name="Harholt J."/>
            <person name="Hattori M."/>
            <person name="Heyl A."/>
            <person name="Hirai T."/>
            <person name="Hiwatashi Y."/>
            <person name="Ishikawa M."/>
            <person name="Iwata M."/>
            <person name="Karol K.G."/>
            <person name="Koehler B."/>
            <person name="Kolukisaoglu U."/>
            <person name="Kubo M."/>
            <person name="Kurata T."/>
            <person name="Lalonde S."/>
            <person name="Li K."/>
            <person name="Li Y."/>
            <person name="Litt A."/>
            <person name="Lyons E."/>
            <person name="Manning G."/>
            <person name="Maruyama T."/>
            <person name="Michael T.P."/>
            <person name="Mikami K."/>
            <person name="Miyazaki S."/>
            <person name="Morinaga S."/>
            <person name="Murata T."/>
            <person name="Mueller-Roeber B."/>
            <person name="Nelson D.R."/>
            <person name="Obara M."/>
            <person name="Oguri Y."/>
            <person name="Olmstead R.G."/>
            <person name="Onodera N."/>
            <person name="Petersen B.L."/>
            <person name="Pils B."/>
            <person name="Prigge M."/>
            <person name="Rensing S.A."/>
            <person name="Riano-Pachon D.M."/>
            <person name="Roberts A.W."/>
            <person name="Sato Y."/>
            <person name="Scheller H.V."/>
            <person name="Schulz B."/>
            <person name="Schulz C."/>
            <person name="Shakirov E.V."/>
            <person name="Shibagaki N."/>
            <person name="Shinohara N."/>
            <person name="Shippen D.E."/>
            <person name="Soerensen I."/>
            <person name="Sotooka R."/>
            <person name="Sugimoto N."/>
            <person name="Sugita M."/>
            <person name="Sumikawa N."/>
            <person name="Tanurdzic M."/>
            <person name="Theissen G."/>
            <person name="Ulvskov P."/>
            <person name="Wakazuki S."/>
            <person name="Weng J.K."/>
            <person name="Willats W.W."/>
            <person name="Wipf D."/>
            <person name="Wolf P.G."/>
            <person name="Yang L."/>
            <person name="Zimmer A.D."/>
            <person name="Zhu Q."/>
            <person name="Mitros T."/>
            <person name="Hellsten U."/>
            <person name="Loque D."/>
            <person name="Otillar R."/>
            <person name="Salamov A."/>
            <person name="Schmutz J."/>
            <person name="Shapiro H."/>
            <person name="Lindquist E."/>
            <person name="Lucas S."/>
            <person name="Rokhsar D."/>
            <person name="Grigoriev I.V."/>
        </authorList>
    </citation>
    <scope>NUCLEOTIDE SEQUENCE [LARGE SCALE GENOMIC DNA]</scope>
</reference>
<sequence length="487" mass="54760">MTVEELDTQERQAFLEWRRNLARLEENEKLVITPFEKNLEVWRQLWRVIERCDLVVMVVDARNPLFYRCPDLEAYVKEIDENKTTLLLLNKSDLLPVAIRKKWASYFDELGLDYIFWSAKTATAKLEGKDDDQDLDEADDGDVPVLGREELLASLQVRAEGIRQRRSAGQEEKADSSFDTSSSVMDTEKRVAVGFVGYPNVGKSSTINVLVGEKRTGVTSTPGKTKHFQTLIINDKLMLCDCPGLVFPSFTSSKADMVAAGVLPVDKMTDYRGPIQVIANQIPRRQLEETYGLLLPKPKPYEDQNRPPTAAELLKSYAQSRGYVASRGLPDETRSARQMLKDYLNGKLLYCHTPPDDDTTSDDESNDDDEEAVDEGGVHSDDVDDLSGEEDEEYEEREEEEEEGSKTTTGTGESNLKARLDGIFRDVDLNASKSQGAKAVKPKKALHKMQKKAPRKKDRSWRVKDDESDGMARVKGISVSVSYGAAR</sequence>
<feature type="region of interest" description="Disordered" evidence="6">
    <location>
        <begin position="351"/>
        <end position="418"/>
    </location>
</feature>
<dbReference type="FunFam" id="1.10.1580.10:FF:000008">
    <property type="entry name" value="Large subunit GTPase 1"/>
    <property type="match status" value="1"/>
</dbReference>
<keyword evidence="4" id="KW-0378">Hydrolase</keyword>
<dbReference type="FunCoup" id="D8RZ67">
    <property type="interactions" value="4657"/>
</dbReference>
<dbReference type="PROSITE" id="PS51721">
    <property type="entry name" value="G_CP"/>
    <property type="match status" value="1"/>
</dbReference>
<dbReference type="Gene3D" id="3.40.50.300">
    <property type="entry name" value="P-loop containing nucleotide triphosphate hydrolases"/>
    <property type="match status" value="1"/>
</dbReference>
<evidence type="ECO:0000313" key="8">
    <source>
        <dbReference type="EMBL" id="EFJ22559.1"/>
    </source>
</evidence>
<dbReference type="OMA" id="VNKADMM"/>
<protein>
    <recommendedName>
        <fullName evidence="7">CP-type G domain-containing protein</fullName>
    </recommendedName>
</protein>
<feature type="region of interest" description="Disordered" evidence="6">
    <location>
        <begin position="430"/>
        <end position="469"/>
    </location>
</feature>
<dbReference type="PRINTS" id="PR00326">
    <property type="entry name" value="GTP1OBG"/>
</dbReference>
<evidence type="ECO:0000313" key="9">
    <source>
        <dbReference type="Proteomes" id="UP000001514"/>
    </source>
</evidence>
<keyword evidence="9" id="KW-1185">Reference proteome</keyword>
<dbReference type="InterPro" id="IPR043358">
    <property type="entry name" value="GNL1-like"/>
</dbReference>
<keyword evidence="5" id="KW-0342">GTP-binding</keyword>
<dbReference type="GO" id="GO:0005525">
    <property type="term" value="F:GTP binding"/>
    <property type="evidence" value="ECO:0007669"/>
    <property type="project" value="UniProtKB-KW"/>
</dbReference>
<dbReference type="Pfam" id="PF01926">
    <property type="entry name" value="MMR_HSR1"/>
    <property type="match status" value="1"/>
</dbReference>
<feature type="domain" description="CP-type G" evidence="7">
    <location>
        <begin position="42"/>
        <end position="248"/>
    </location>
</feature>
<feature type="compositionally biased region" description="Acidic residues" evidence="6">
    <location>
        <begin position="356"/>
        <end position="374"/>
    </location>
</feature>
<dbReference type="FunFam" id="3.40.50.300:FF:001151">
    <property type="entry name" value="Large subunit GTPase 1"/>
    <property type="match status" value="1"/>
</dbReference>
<dbReference type="KEGG" id="smo:SELMODRAFT_228404"/>
<dbReference type="InterPro" id="IPR030378">
    <property type="entry name" value="G_CP_dom"/>
</dbReference>
<dbReference type="eggNOG" id="KOG1424">
    <property type="taxonomic scope" value="Eukaryota"/>
</dbReference>
<accession>D8RZ67</accession>